<gene>
    <name evidence="7" type="ORF">NQ317_011982</name>
</gene>
<reference evidence="7" key="1">
    <citation type="journal article" date="2023" name="Insect Mol. Biol.">
        <title>Genome sequencing provides insights into the evolution of gene families encoding plant cell wall-degrading enzymes in longhorned beetles.</title>
        <authorList>
            <person name="Shin N.R."/>
            <person name="Okamura Y."/>
            <person name="Kirsch R."/>
            <person name="Pauchet Y."/>
        </authorList>
    </citation>
    <scope>NUCLEOTIDE SEQUENCE</scope>
    <source>
        <strain evidence="7">MMC_N1</strain>
    </source>
</reference>
<dbReference type="EMBL" id="JAPWTJ010000952">
    <property type="protein sequence ID" value="KAJ8974665.1"/>
    <property type="molecule type" value="Genomic_DNA"/>
</dbReference>
<keyword evidence="4 6" id="KW-1133">Transmembrane helix</keyword>
<comment type="caution">
    <text evidence="6">Lacks conserved residue(s) required for the propagation of feature annotation.</text>
</comment>
<sequence>ISGLGLIIAGAIVISDVSDFNHFLDNNLFGPPIVLIVTGAIVFVIAFLGCFGAIKESYNLLIAVSIHQLIVCSSTWSCFYNRISCWNCCCCLYKSEFQDTLKDTLKKSLENYSQDEKIAWDNIQRKMMCCGVNGPSDWQDKGEDYPHSCCHGNGNPTDQVDSYCTNEGVGKYLYKTGCYDRLHMKVNSNAKILIGVGIGIAFIEIAGIFLACWLAQTIKKETVAT</sequence>
<keyword evidence="8" id="KW-1185">Reference proteome</keyword>
<evidence type="ECO:0000256" key="4">
    <source>
        <dbReference type="ARBA" id="ARBA00022989"/>
    </source>
</evidence>
<dbReference type="CDD" id="cd03127">
    <property type="entry name" value="tetraspanin_LEL"/>
    <property type="match status" value="1"/>
</dbReference>
<proteinExistence type="inferred from homology"/>
<dbReference type="InterPro" id="IPR018499">
    <property type="entry name" value="Tetraspanin/Peripherin"/>
</dbReference>
<comment type="similarity">
    <text evidence="2 6">Belongs to the tetraspanin (TM4SF) family.</text>
</comment>
<dbReference type="InterPro" id="IPR000301">
    <property type="entry name" value="Tetraspanin_animals"/>
</dbReference>
<organism evidence="7 8">
    <name type="scientific">Molorchus minor</name>
    <dbReference type="NCBI Taxonomy" id="1323400"/>
    <lineage>
        <taxon>Eukaryota</taxon>
        <taxon>Metazoa</taxon>
        <taxon>Ecdysozoa</taxon>
        <taxon>Arthropoda</taxon>
        <taxon>Hexapoda</taxon>
        <taxon>Insecta</taxon>
        <taxon>Pterygota</taxon>
        <taxon>Neoptera</taxon>
        <taxon>Endopterygota</taxon>
        <taxon>Coleoptera</taxon>
        <taxon>Polyphaga</taxon>
        <taxon>Cucujiformia</taxon>
        <taxon>Chrysomeloidea</taxon>
        <taxon>Cerambycidae</taxon>
        <taxon>Lamiinae</taxon>
        <taxon>Monochamini</taxon>
        <taxon>Molorchus</taxon>
    </lineage>
</organism>
<evidence type="ECO:0000256" key="2">
    <source>
        <dbReference type="ARBA" id="ARBA00006840"/>
    </source>
</evidence>
<dbReference type="SUPFAM" id="SSF48652">
    <property type="entry name" value="Tetraspanin"/>
    <property type="match status" value="1"/>
</dbReference>
<accession>A0ABQ9J914</accession>
<keyword evidence="3 6" id="KW-0812">Transmembrane</keyword>
<comment type="subcellular location">
    <subcellularLocation>
        <location evidence="1 6">Membrane</location>
        <topology evidence="1 6">Multi-pass membrane protein</topology>
    </subcellularLocation>
</comment>
<comment type="caution">
    <text evidence="7">The sequence shown here is derived from an EMBL/GenBank/DDBJ whole genome shotgun (WGS) entry which is preliminary data.</text>
</comment>
<feature type="transmembrane region" description="Helical" evidence="6">
    <location>
        <begin position="33"/>
        <end position="54"/>
    </location>
</feature>
<feature type="transmembrane region" description="Helical" evidence="6">
    <location>
        <begin position="192"/>
        <end position="216"/>
    </location>
</feature>
<evidence type="ECO:0000256" key="1">
    <source>
        <dbReference type="ARBA" id="ARBA00004141"/>
    </source>
</evidence>
<dbReference type="PIRSF" id="PIRSF002419">
    <property type="entry name" value="Tetraspanin"/>
    <property type="match status" value="1"/>
</dbReference>
<evidence type="ECO:0000256" key="5">
    <source>
        <dbReference type="ARBA" id="ARBA00023136"/>
    </source>
</evidence>
<dbReference type="InterPro" id="IPR008952">
    <property type="entry name" value="Tetraspanin_EC2_sf"/>
</dbReference>
<evidence type="ECO:0000256" key="3">
    <source>
        <dbReference type="ARBA" id="ARBA00022692"/>
    </source>
</evidence>
<dbReference type="PANTHER" id="PTHR19282">
    <property type="entry name" value="TETRASPANIN"/>
    <property type="match status" value="1"/>
</dbReference>
<name>A0ABQ9J914_9CUCU</name>
<dbReference type="PROSITE" id="PS00421">
    <property type="entry name" value="TM4_1"/>
    <property type="match status" value="1"/>
</dbReference>
<evidence type="ECO:0000313" key="8">
    <source>
        <dbReference type="Proteomes" id="UP001162164"/>
    </source>
</evidence>
<keyword evidence="5 6" id="KW-0472">Membrane</keyword>
<dbReference type="InterPro" id="IPR018503">
    <property type="entry name" value="Tetraspanin_CS"/>
</dbReference>
<dbReference type="Proteomes" id="UP001162164">
    <property type="component" value="Unassembled WGS sequence"/>
</dbReference>
<dbReference type="Pfam" id="PF00335">
    <property type="entry name" value="Tetraspanin"/>
    <property type="match status" value="1"/>
</dbReference>
<protein>
    <recommendedName>
        <fullName evidence="6">Tetraspanin</fullName>
    </recommendedName>
</protein>
<feature type="non-terminal residue" evidence="7">
    <location>
        <position position="1"/>
    </location>
</feature>
<dbReference type="PRINTS" id="PR00259">
    <property type="entry name" value="TMFOUR"/>
</dbReference>
<evidence type="ECO:0000256" key="6">
    <source>
        <dbReference type="RuleBase" id="RU361218"/>
    </source>
</evidence>
<dbReference type="PANTHER" id="PTHR19282:SF273">
    <property type="entry name" value="TETRASPANIN"/>
    <property type="match status" value="1"/>
</dbReference>
<evidence type="ECO:0000313" key="7">
    <source>
        <dbReference type="EMBL" id="KAJ8974665.1"/>
    </source>
</evidence>
<dbReference type="Gene3D" id="1.10.1450.10">
    <property type="entry name" value="Tetraspanin"/>
    <property type="match status" value="1"/>
</dbReference>